<keyword evidence="3" id="KW-1185">Reference proteome</keyword>
<proteinExistence type="predicted"/>
<gene>
    <name evidence="2" type="ORF">ACFSX9_15075</name>
</gene>
<name>A0ABW5ZAX4_9FLAO</name>
<sequence>MKKLAVLFILFLAYSFDGHAQEFEKFDSEKQAKKEIEKVTQYLSLDDSLSNDIYSLLLKKHKDLAENKKKEDKEVIYHHVEAKLKATFTAEQYTKLESNKALLFDLIH</sequence>
<comment type="caution">
    <text evidence="2">The sequence shown here is derived from an EMBL/GenBank/DDBJ whole genome shotgun (WGS) entry which is preliminary data.</text>
</comment>
<evidence type="ECO:0000313" key="3">
    <source>
        <dbReference type="Proteomes" id="UP001597549"/>
    </source>
</evidence>
<accession>A0ABW5ZAX4</accession>
<dbReference type="Proteomes" id="UP001597549">
    <property type="component" value="Unassembled WGS sequence"/>
</dbReference>
<feature type="chain" id="PRO_5046913019" description="Peptidylprolyl isomerase" evidence="1">
    <location>
        <begin position="21"/>
        <end position="108"/>
    </location>
</feature>
<evidence type="ECO:0000313" key="2">
    <source>
        <dbReference type="EMBL" id="MFD2910054.1"/>
    </source>
</evidence>
<reference evidence="3" key="1">
    <citation type="journal article" date="2019" name="Int. J. Syst. Evol. Microbiol.">
        <title>The Global Catalogue of Microorganisms (GCM) 10K type strain sequencing project: providing services to taxonomists for standard genome sequencing and annotation.</title>
        <authorList>
            <consortium name="The Broad Institute Genomics Platform"/>
            <consortium name="The Broad Institute Genome Sequencing Center for Infectious Disease"/>
            <person name="Wu L."/>
            <person name="Ma J."/>
        </authorList>
    </citation>
    <scope>NUCLEOTIDE SEQUENCE [LARGE SCALE GENOMIC DNA]</scope>
    <source>
        <strain evidence="3">KCTC 52644</strain>
    </source>
</reference>
<evidence type="ECO:0000256" key="1">
    <source>
        <dbReference type="SAM" id="SignalP"/>
    </source>
</evidence>
<keyword evidence="1" id="KW-0732">Signal</keyword>
<feature type="signal peptide" evidence="1">
    <location>
        <begin position="1"/>
        <end position="20"/>
    </location>
</feature>
<evidence type="ECO:0008006" key="4">
    <source>
        <dbReference type="Google" id="ProtNLM"/>
    </source>
</evidence>
<dbReference type="EMBL" id="JBHUOL010000022">
    <property type="protein sequence ID" value="MFD2910054.1"/>
    <property type="molecule type" value="Genomic_DNA"/>
</dbReference>
<dbReference type="RefSeq" id="WP_379809160.1">
    <property type="nucleotide sequence ID" value="NZ_JBHUOL010000022.1"/>
</dbReference>
<organism evidence="2 3">
    <name type="scientific">Flavobacterium ardleyense</name>
    <dbReference type="NCBI Taxonomy" id="2038737"/>
    <lineage>
        <taxon>Bacteria</taxon>
        <taxon>Pseudomonadati</taxon>
        <taxon>Bacteroidota</taxon>
        <taxon>Flavobacteriia</taxon>
        <taxon>Flavobacteriales</taxon>
        <taxon>Flavobacteriaceae</taxon>
        <taxon>Flavobacterium</taxon>
    </lineage>
</organism>
<protein>
    <recommendedName>
        <fullName evidence="4">Peptidylprolyl isomerase</fullName>
    </recommendedName>
</protein>